<keyword evidence="1" id="KW-0732">Signal</keyword>
<comment type="caution">
    <text evidence="2">The sequence shown here is derived from an EMBL/GenBank/DDBJ whole genome shotgun (WGS) entry which is preliminary data.</text>
</comment>
<keyword evidence="3" id="KW-1185">Reference proteome</keyword>
<dbReference type="EMBL" id="JABBGK010000002">
    <property type="protein sequence ID" value="NML75441.1"/>
    <property type="molecule type" value="Genomic_DNA"/>
</dbReference>
<feature type="signal peptide" evidence="1">
    <location>
        <begin position="1"/>
        <end position="28"/>
    </location>
</feature>
<dbReference type="AlphaFoldDB" id="A0A7Y0AXV3"/>
<proteinExistence type="predicted"/>
<feature type="chain" id="PRO_5030762331" evidence="1">
    <location>
        <begin position="29"/>
        <end position="878"/>
    </location>
</feature>
<evidence type="ECO:0000313" key="2">
    <source>
        <dbReference type="EMBL" id="NML75441.1"/>
    </source>
</evidence>
<evidence type="ECO:0000313" key="3">
    <source>
        <dbReference type="Proteomes" id="UP000541470"/>
    </source>
</evidence>
<sequence length="878" mass="94915">MAQSSGIRLSVFALGAALLMSLLTTAMAQETSDQTDPDAAVRKRIEERLALLNKAKLDALLERAGRQPPVDFYACLCSTMWRAGHVGVSYRDGKCHFSGFGEWDEPLPNDPATWSTCIASQRYEDGSSIVDVLIGEVKTIRDKQKQAEAAKAIEAAKAQKGPESAVSDYEKLLAKNLTALRLKGYPMNKLEQFNAMMRKRIMQLDQPGALPGFWESLGLAAPPASDAASLDAWRKSMLEKWDRRFIGLLEGGDPKAIFEGVRQMSGALGKYESGLQIAAEGALDEIAGNQKMVEDVLSAIPIVGDTMDLIAVAGYLAGKGDWTLSGDQVTAFDAMLRFAAIAGPLGLEKLMASSKAASKLVDDVGEVAVTLGSANAKAVAAKAVGRSGKAIDEAAEAAEKAFIQQRKAATDALKAKADDAARKFESSGTGALDIAAVERDRKQAAALIDKLKQAEPGSDAYQQALRELQANKTAQALINDKAIPDDLRKQAKQAVEGWYKSADAGAGSDLKKLLGSSGDTKVVAQQLGIDPKAAEKLRNDMATYAKNNNLSLDDFKIEVKTITNKRPEDGLTSFGRDRDVTFEVVAPDGRRFDIDHKVSETAYEQNFWKTTRKEPLPLTKDGVPDTKAIHDYAHETMDQTVTSKWHAEAYNPGEVQLGDFLDKGIKPTITRVEDVRDTVTYKSKVWFDRATNATDPAEQARNMAEGMRQASKQYNDLILSRLEQYGMKGAAVPPQLQAAMDIFQQVKDMKVTAKQAESMLEAIGSSPQKAVGDMASMFETMEKVGGATYRAEQGAKVLAEVKALTGSGPGWQEAALSKLNDGLKNGRLSGDDFLKNRQEIIRNATAAMSKENIASWAAEARAKGLISADEFAQLKGQP</sequence>
<name>A0A7Y0AXV3_9HYPH</name>
<protein>
    <submittedName>
        <fullName evidence="2">Uncharacterized protein</fullName>
    </submittedName>
</protein>
<organism evidence="2 3">
    <name type="scientific">Rhizobium terricola</name>
    <dbReference type="NCBI Taxonomy" id="2728849"/>
    <lineage>
        <taxon>Bacteria</taxon>
        <taxon>Pseudomonadati</taxon>
        <taxon>Pseudomonadota</taxon>
        <taxon>Alphaproteobacteria</taxon>
        <taxon>Hyphomicrobiales</taxon>
        <taxon>Rhizobiaceae</taxon>
        <taxon>Rhizobium/Agrobacterium group</taxon>
        <taxon>Rhizobium</taxon>
    </lineage>
</organism>
<reference evidence="2 3" key="1">
    <citation type="submission" date="2020-04" db="EMBL/GenBank/DDBJ databases">
        <title>Rhizobium sp. S-51 isolated from soil.</title>
        <authorList>
            <person name="Dahal R.H."/>
        </authorList>
    </citation>
    <scope>NUCLEOTIDE SEQUENCE [LARGE SCALE GENOMIC DNA]</scope>
    <source>
        <strain evidence="2 3">S-51</strain>
    </source>
</reference>
<dbReference type="RefSeq" id="WP_169592667.1">
    <property type="nucleotide sequence ID" value="NZ_JABBGK010000002.1"/>
</dbReference>
<accession>A0A7Y0AXV3</accession>
<gene>
    <name evidence="2" type="ORF">HHL25_15020</name>
</gene>
<evidence type="ECO:0000256" key="1">
    <source>
        <dbReference type="SAM" id="SignalP"/>
    </source>
</evidence>
<dbReference type="Proteomes" id="UP000541470">
    <property type="component" value="Unassembled WGS sequence"/>
</dbReference>